<keyword evidence="2" id="KW-1185">Reference proteome</keyword>
<dbReference type="eggNOG" id="ENOG502RZ9U">
    <property type="taxonomic scope" value="Eukaryota"/>
</dbReference>
<protein>
    <submittedName>
        <fullName evidence="1">Uncharacterized protein</fullName>
    </submittedName>
</protein>
<dbReference type="AlphaFoldDB" id="M1C4A1"/>
<dbReference type="PaxDb" id="4113-PGSC0003DMT400059467"/>
<dbReference type="InParanoid" id="M1C4A1"/>
<dbReference type="FunCoup" id="M1C4A1">
    <property type="interactions" value="56"/>
</dbReference>
<dbReference type="GeneID" id="102593332"/>
<organism evidence="1 2">
    <name type="scientific">Solanum tuberosum</name>
    <name type="common">Potato</name>
    <dbReference type="NCBI Taxonomy" id="4113"/>
    <lineage>
        <taxon>Eukaryota</taxon>
        <taxon>Viridiplantae</taxon>
        <taxon>Streptophyta</taxon>
        <taxon>Embryophyta</taxon>
        <taxon>Tracheophyta</taxon>
        <taxon>Spermatophyta</taxon>
        <taxon>Magnoliopsida</taxon>
        <taxon>eudicotyledons</taxon>
        <taxon>Gunneridae</taxon>
        <taxon>Pentapetalae</taxon>
        <taxon>asterids</taxon>
        <taxon>lamiids</taxon>
        <taxon>Solanales</taxon>
        <taxon>Solanaceae</taxon>
        <taxon>Solanoideae</taxon>
        <taxon>Solaneae</taxon>
        <taxon>Solanum</taxon>
    </lineage>
</organism>
<reference evidence="1" key="2">
    <citation type="submission" date="2015-06" db="UniProtKB">
        <authorList>
            <consortium name="EnsemblPlants"/>
        </authorList>
    </citation>
    <scope>IDENTIFICATION</scope>
    <source>
        <strain evidence="1">DM1-3 516 R44</strain>
    </source>
</reference>
<reference evidence="2" key="1">
    <citation type="journal article" date="2011" name="Nature">
        <title>Genome sequence and analysis of the tuber crop potato.</title>
        <authorList>
            <consortium name="The Potato Genome Sequencing Consortium"/>
        </authorList>
    </citation>
    <scope>NUCLEOTIDE SEQUENCE [LARGE SCALE GENOMIC DNA]</scope>
    <source>
        <strain evidence="2">cv. DM1-3 516 R44</strain>
    </source>
</reference>
<gene>
    <name evidence="1" type="primary">LOC102593332</name>
</gene>
<dbReference type="Gramene" id="PGSC0003DMT400059467">
    <property type="protein sequence ID" value="PGSC0003DMT400059467"/>
    <property type="gene ID" value="PGSC0003DMG401023104"/>
</dbReference>
<dbReference type="KEGG" id="sot:102593332"/>
<dbReference type="EnsemblPlants" id="PGSC0003DMT400059467">
    <property type="protein sequence ID" value="PGSC0003DMT400059467"/>
    <property type="gene ID" value="PGSC0003DMG401023104"/>
</dbReference>
<name>M1C4A1_SOLTU</name>
<proteinExistence type="predicted"/>
<dbReference type="Proteomes" id="UP000011115">
    <property type="component" value="Unassembled WGS sequence"/>
</dbReference>
<dbReference type="OrthoDB" id="751983at2759"/>
<dbReference type="HOGENOM" id="CLU_101169_0_0_1"/>
<dbReference type="PANTHER" id="PTHR39104">
    <property type="entry name" value="AMINO ACID-LIGASE"/>
    <property type="match status" value="1"/>
</dbReference>
<dbReference type="PANTHER" id="PTHR39104:SF1">
    <property type="entry name" value="AMINO ACID-LIGASE"/>
    <property type="match status" value="1"/>
</dbReference>
<evidence type="ECO:0000313" key="2">
    <source>
        <dbReference type="Proteomes" id="UP000011115"/>
    </source>
</evidence>
<sequence>MKGNSNKQIEIKLLCPLVSKMVVPIMVWEEERLDLGSIARIFGLDPLTLKINGHFISKGVDFIASSVTWKSLLSFFSSRGFSTHPLILQGNLSKLGSKRSHSPTVVENGLLCKKYLNDEREKCHEETNSLSNKKFKGSSRGNDRLYNFASAGMALNLKRKLCLEGSGLLKRSRTADEYDSGLREEQVDFPKADRPLLCSLASEKLKRFRDDEMVVSTPFKRIR</sequence>
<evidence type="ECO:0000313" key="1">
    <source>
        <dbReference type="EnsemblPlants" id="PGSC0003DMT400059467"/>
    </source>
</evidence>
<accession>M1C4A1</accession>
<dbReference type="OMA" id="IMVWEEE"/>
<dbReference type="RefSeq" id="XP_006364656.1">
    <property type="nucleotide sequence ID" value="XM_006364594.2"/>
</dbReference>